<reference evidence="2" key="1">
    <citation type="submission" date="2023-11" db="UniProtKB">
        <authorList>
            <consortium name="WormBaseParasite"/>
        </authorList>
    </citation>
    <scope>IDENTIFICATION</scope>
</reference>
<name>A0AA85B3W7_9TREM</name>
<dbReference type="WBParaSite" id="SMTH1_31450.1">
    <property type="protein sequence ID" value="SMTH1_31450.1"/>
    <property type="gene ID" value="SMTH1_31450"/>
</dbReference>
<accession>A0AA85B3W7</accession>
<dbReference type="AlphaFoldDB" id="A0AA85B3W7"/>
<organism evidence="1 2">
    <name type="scientific">Schistosoma mattheei</name>
    <dbReference type="NCBI Taxonomy" id="31246"/>
    <lineage>
        <taxon>Eukaryota</taxon>
        <taxon>Metazoa</taxon>
        <taxon>Spiralia</taxon>
        <taxon>Lophotrochozoa</taxon>
        <taxon>Platyhelminthes</taxon>
        <taxon>Trematoda</taxon>
        <taxon>Digenea</taxon>
        <taxon>Strigeidida</taxon>
        <taxon>Schistosomatoidea</taxon>
        <taxon>Schistosomatidae</taxon>
        <taxon>Schistosoma</taxon>
    </lineage>
</organism>
<protein>
    <submittedName>
        <fullName evidence="2">Uncharacterized protein</fullName>
    </submittedName>
</protein>
<evidence type="ECO:0000313" key="2">
    <source>
        <dbReference type="WBParaSite" id="SMTH1_31450.1"/>
    </source>
</evidence>
<proteinExistence type="predicted"/>
<evidence type="ECO:0000313" key="1">
    <source>
        <dbReference type="Proteomes" id="UP000050791"/>
    </source>
</evidence>
<dbReference type="Proteomes" id="UP000050791">
    <property type="component" value="Unassembled WGS sequence"/>
</dbReference>
<sequence length="113" mass="13103">MYLDSRVDDRPGTRTQYRPPQAASYYSIKHRVQVVTQFCNRYTYHIMGRWRRFAVQIGTFSAVEFSVLDGIITEVPLSLWKISPVLTSTFSSKNSTIPKTLIRDNLVLKVFIL</sequence>